<dbReference type="OrthoDB" id="3176171at2759"/>
<dbReference type="AlphaFoldDB" id="A0A183A6Z4"/>
<accession>A0A183A6Z4</accession>
<evidence type="ECO:0000313" key="3">
    <source>
        <dbReference type="EMBL" id="VDP67269.1"/>
    </source>
</evidence>
<feature type="compositionally biased region" description="Polar residues" evidence="1">
    <location>
        <begin position="101"/>
        <end position="136"/>
    </location>
</feature>
<feature type="compositionally biased region" description="Polar residues" evidence="1">
    <location>
        <begin position="225"/>
        <end position="250"/>
    </location>
</feature>
<feature type="region of interest" description="Disordered" evidence="1">
    <location>
        <begin position="101"/>
        <end position="147"/>
    </location>
</feature>
<keyword evidence="4" id="KW-1185">Reference proteome</keyword>
<reference evidence="5" key="1">
    <citation type="submission" date="2016-06" db="UniProtKB">
        <authorList>
            <consortium name="WormBaseParasite"/>
        </authorList>
    </citation>
    <scope>IDENTIFICATION</scope>
</reference>
<name>A0A183A6Z4_9TREM</name>
<dbReference type="InterPro" id="IPR011993">
    <property type="entry name" value="PH-like_dom_sf"/>
</dbReference>
<dbReference type="SUPFAM" id="SSF50729">
    <property type="entry name" value="PH domain-like"/>
    <property type="match status" value="1"/>
</dbReference>
<dbReference type="Proteomes" id="UP000272942">
    <property type="component" value="Unassembled WGS sequence"/>
</dbReference>
<evidence type="ECO:0000313" key="4">
    <source>
        <dbReference type="Proteomes" id="UP000272942"/>
    </source>
</evidence>
<evidence type="ECO:0000259" key="2">
    <source>
        <dbReference type="PROSITE" id="PS50003"/>
    </source>
</evidence>
<feature type="domain" description="PH" evidence="2">
    <location>
        <begin position="334"/>
        <end position="469"/>
    </location>
</feature>
<proteinExistence type="predicted"/>
<evidence type="ECO:0000313" key="5">
    <source>
        <dbReference type="WBParaSite" id="ECPE_0000273201-mRNA-1"/>
    </source>
</evidence>
<organism evidence="5">
    <name type="scientific">Echinostoma caproni</name>
    <dbReference type="NCBI Taxonomy" id="27848"/>
    <lineage>
        <taxon>Eukaryota</taxon>
        <taxon>Metazoa</taxon>
        <taxon>Spiralia</taxon>
        <taxon>Lophotrochozoa</taxon>
        <taxon>Platyhelminthes</taxon>
        <taxon>Trematoda</taxon>
        <taxon>Digenea</taxon>
        <taxon>Plagiorchiida</taxon>
        <taxon>Echinostomata</taxon>
        <taxon>Echinostomatoidea</taxon>
        <taxon>Echinostomatidae</taxon>
        <taxon>Echinostoma</taxon>
    </lineage>
</organism>
<reference evidence="3 4" key="2">
    <citation type="submission" date="2018-11" db="EMBL/GenBank/DDBJ databases">
        <authorList>
            <consortium name="Pathogen Informatics"/>
        </authorList>
    </citation>
    <scope>NUCLEOTIDE SEQUENCE [LARGE SCALE GENOMIC DNA]</scope>
    <source>
        <strain evidence="3 4">Egypt</strain>
    </source>
</reference>
<dbReference type="InterPro" id="IPR001849">
    <property type="entry name" value="PH_domain"/>
</dbReference>
<sequence length="473" mass="52637">MDSSLTYVRGEENLKGWRPRGDSLIIEHQWELGRFGRIELVEKSRHLVLLRDILNRDGRTKSRAELDETVKAARKATRRKQTVKVFTRRTDTLKALDYPEQTENTVTQMSKPSTETDTQSDSGITGSVTTVATSTDGPGAKESGRKAKEPFITTESRKLLDTQFDMTEQDDPMSRSLFEMDEQALAQLTASSMSMKEYRDRMMISRCLDVLMSSLPMQHSLTSGVIASQNNDGGESTESDSFLTGSSSQLDVRGNAAPPGPTYEAMDVSTGAASAASDRGVNQPKLEEPVTGIPRSATMESLRSHLHTDNPALHPKHVVQRLIGECDEVRVSPVISRKGYLLILEEKTAGWVRRWAVVRRPFLYLYADEKDLVERGLINLNTAHLEYDINLAYASEAELLNQISHSRNASKVAVTSKNGEPVGSPTSLVSCRFNMFTLIAQHHTLLIQTCSEDGTDVHDWLYAFNPLMAGEIR</sequence>
<dbReference type="EMBL" id="UZAN01039818">
    <property type="protein sequence ID" value="VDP67269.1"/>
    <property type="molecule type" value="Genomic_DNA"/>
</dbReference>
<evidence type="ECO:0000256" key="1">
    <source>
        <dbReference type="SAM" id="MobiDB-lite"/>
    </source>
</evidence>
<dbReference type="Gene3D" id="2.30.29.30">
    <property type="entry name" value="Pleckstrin-homology domain (PH domain)/Phosphotyrosine-binding domain (PTB)"/>
    <property type="match status" value="1"/>
</dbReference>
<gene>
    <name evidence="3" type="ORF">ECPE_LOCUS2729</name>
</gene>
<dbReference type="SMART" id="SM00233">
    <property type="entry name" value="PH"/>
    <property type="match status" value="1"/>
</dbReference>
<feature type="region of interest" description="Disordered" evidence="1">
    <location>
        <begin position="225"/>
        <end position="290"/>
    </location>
</feature>
<dbReference type="Pfam" id="PF00169">
    <property type="entry name" value="PH"/>
    <property type="match status" value="1"/>
</dbReference>
<protein>
    <submittedName>
        <fullName evidence="5">PH domain-containing protein</fullName>
    </submittedName>
</protein>
<dbReference type="PROSITE" id="PS50003">
    <property type="entry name" value="PH_DOMAIN"/>
    <property type="match status" value="1"/>
</dbReference>
<dbReference type="WBParaSite" id="ECPE_0000273201-mRNA-1">
    <property type="protein sequence ID" value="ECPE_0000273201-mRNA-1"/>
    <property type="gene ID" value="ECPE_0000273201"/>
</dbReference>